<name>A0ABQ7ADB8_BRACR</name>
<feature type="region of interest" description="Disordered" evidence="1">
    <location>
        <begin position="83"/>
        <end position="127"/>
    </location>
</feature>
<evidence type="ECO:0000313" key="2">
    <source>
        <dbReference type="EMBL" id="KAF3495571.1"/>
    </source>
</evidence>
<feature type="compositionally biased region" description="Basic and acidic residues" evidence="1">
    <location>
        <begin position="7"/>
        <end position="17"/>
    </location>
</feature>
<keyword evidence="3" id="KW-1185">Reference proteome</keyword>
<feature type="region of interest" description="Disordered" evidence="1">
    <location>
        <begin position="1"/>
        <end position="23"/>
    </location>
</feature>
<dbReference type="EMBL" id="QGKV02002055">
    <property type="protein sequence ID" value="KAF3495571.1"/>
    <property type="molecule type" value="Genomic_DNA"/>
</dbReference>
<feature type="compositionally biased region" description="Polar residues" evidence="1">
    <location>
        <begin position="83"/>
        <end position="96"/>
    </location>
</feature>
<dbReference type="Proteomes" id="UP000266723">
    <property type="component" value="Unassembled WGS sequence"/>
</dbReference>
<reference evidence="2 3" key="1">
    <citation type="journal article" date="2020" name="BMC Genomics">
        <title>Intraspecific diversification of the crop wild relative Brassica cretica Lam. using demographic model selection.</title>
        <authorList>
            <person name="Kioukis A."/>
            <person name="Michalopoulou V.A."/>
            <person name="Briers L."/>
            <person name="Pirintsos S."/>
            <person name="Studholme D.J."/>
            <person name="Pavlidis P."/>
            <person name="Sarris P.F."/>
        </authorList>
    </citation>
    <scope>NUCLEOTIDE SEQUENCE [LARGE SCALE GENOMIC DNA]</scope>
    <source>
        <strain evidence="3">cv. PFS-1207/04</strain>
    </source>
</reference>
<comment type="caution">
    <text evidence="2">The sequence shown here is derived from an EMBL/GenBank/DDBJ whole genome shotgun (WGS) entry which is preliminary data.</text>
</comment>
<organism evidence="2 3">
    <name type="scientific">Brassica cretica</name>
    <name type="common">Mustard</name>
    <dbReference type="NCBI Taxonomy" id="69181"/>
    <lineage>
        <taxon>Eukaryota</taxon>
        <taxon>Viridiplantae</taxon>
        <taxon>Streptophyta</taxon>
        <taxon>Embryophyta</taxon>
        <taxon>Tracheophyta</taxon>
        <taxon>Spermatophyta</taxon>
        <taxon>Magnoliopsida</taxon>
        <taxon>eudicotyledons</taxon>
        <taxon>Gunneridae</taxon>
        <taxon>Pentapetalae</taxon>
        <taxon>rosids</taxon>
        <taxon>malvids</taxon>
        <taxon>Brassicales</taxon>
        <taxon>Brassicaceae</taxon>
        <taxon>Brassiceae</taxon>
        <taxon>Brassica</taxon>
    </lineage>
</organism>
<proteinExistence type="predicted"/>
<protein>
    <submittedName>
        <fullName evidence="2">Uncharacterized protein</fullName>
    </submittedName>
</protein>
<accession>A0ABQ7ADB8</accession>
<evidence type="ECO:0000313" key="3">
    <source>
        <dbReference type="Proteomes" id="UP000266723"/>
    </source>
</evidence>
<feature type="region of interest" description="Disordered" evidence="1">
    <location>
        <begin position="137"/>
        <end position="156"/>
    </location>
</feature>
<gene>
    <name evidence="2" type="ORF">DY000_02052527</name>
</gene>
<sequence length="156" mass="17259">MNELYQEEDKVINDRGNSRRRVSKKGQKFQISMRHVVCNSHDFNVASKKEGASHMFSVPPLSSAISYLPTTKARRRNFQPNAAHSTVGSLRDNPSTVGPLPVVTRRSRPTVRSGHHETAPVQSGHCRSLPRPCNHSTMGHDPVSLSVLDPANKGFP</sequence>
<evidence type="ECO:0000256" key="1">
    <source>
        <dbReference type="SAM" id="MobiDB-lite"/>
    </source>
</evidence>